<feature type="non-terminal residue" evidence="2">
    <location>
        <position position="172"/>
    </location>
</feature>
<protein>
    <submittedName>
        <fullName evidence="2">Uncharacterized protein</fullName>
    </submittedName>
</protein>
<gene>
    <name evidence="2" type="ORF">FOL47_005238</name>
</gene>
<evidence type="ECO:0000313" key="2">
    <source>
        <dbReference type="EMBL" id="KAF4647012.1"/>
    </source>
</evidence>
<reference evidence="2 3" key="1">
    <citation type="submission" date="2020-04" db="EMBL/GenBank/DDBJ databases">
        <title>Perkinsus chesapeaki whole genome sequence.</title>
        <authorList>
            <person name="Bogema D.R."/>
        </authorList>
    </citation>
    <scope>NUCLEOTIDE SEQUENCE [LARGE SCALE GENOMIC DNA]</scope>
    <source>
        <strain evidence="2">ATCC PRA-425</strain>
    </source>
</reference>
<proteinExistence type="predicted"/>
<keyword evidence="1" id="KW-0472">Membrane</keyword>
<name>A0A7J6KJG7_PERCH</name>
<sequence length="172" mass="19127">VIFGLNGGAGILQLGLGEIVGTVVRQFANLEWVQNAFCNHLYMDDWTAHSSDISLALHLFALTIWCMLLFGFASQLAKVGALIRTKDRALFEEICARFQIDIPVLKELSLLGVGVSLSDHFIEMDCRRFVKWDQIDTFLSDVQPTKQKAFAVAGIIGHDSLCLHPEHRLAAD</sequence>
<keyword evidence="1" id="KW-0812">Transmembrane</keyword>
<keyword evidence="1" id="KW-1133">Transmembrane helix</keyword>
<accession>A0A7J6KJG7</accession>
<comment type="caution">
    <text evidence="2">The sequence shown here is derived from an EMBL/GenBank/DDBJ whole genome shotgun (WGS) entry which is preliminary data.</text>
</comment>
<keyword evidence="3" id="KW-1185">Reference proteome</keyword>
<evidence type="ECO:0000313" key="3">
    <source>
        <dbReference type="Proteomes" id="UP000591131"/>
    </source>
</evidence>
<dbReference type="AlphaFoldDB" id="A0A7J6KJG7"/>
<organism evidence="2 3">
    <name type="scientific">Perkinsus chesapeaki</name>
    <name type="common">Clam parasite</name>
    <name type="synonym">Perkinsus andrewsi</name>
    <dbReference type="NCBI Taxonomy" id="330153"/>
    <lineage>
        <taxon>Eukaryota</taxon>
        <taxon>Sar</taxon>
        <taxon>Alveolata</taxon>
        <taxon>Perkinsozoa</taxon>
        <taxon>Perkinsea</taxon>
        <taxon>Perkinsida</taxon>
        <taxon>Perkinsidae</taxon>
        <taxon>Perkinsus</taxon>
    </lineage>
</organism>
<dbReference type="Proteomes" id="UP000591131">
    <property type="component" value="Unassembled WGS sequence"/>
</dbReference>
<feature type="transmembrane region" description="Helical" evidence="1">
    <location>
        <begin position="53"/>
        <end position="74"/>
    </location>
</feature>
<dbReference type="EMBL" id="JAAPAO010002920">
    <property type="protein sequence ID" value="KAF4647012.1"/>
    <property type="molecule type" value="Genomic_DNA"/>
</dbReference>
<feature type="non-terminal residue" evidence="2">
    <location>
        <position position="1"/>
    </location>
</feature>
<evidence type="ECO:0000256" key="1">
    <source>
        <dbReference type="SAM" id="Phobius"/>
    </source>
</evidence>